<feature type="signal peptide" evidence="1">
    <location>
        <begin position="1"/>
        <end position="18"/>
    </location>
</feature>
<reference evidence="2" key="1">
    <citation type="submission" date="2023-07" db="EMBL/GenBank/DDBJ databases">
        <title>Mucosal microbiota of week-old chicken and adult hens.</title>
        <authorList>
            <person name="Volf J."/>
            <person name="Karasova D."/>
            <person name="Crhanova M."/>
            <person name="Faldynova M."/>
            <person name="Prikrylova H."/>
            <person name="Zeman M."/>
            <person name="Babak V."/>
            <person name="Rajova J."/>
            <person name="Rychlik I."/>
        </authorList>
    </citation>
    <scope>NUCLEOTIDE SEQUENCE</scope>
    <source>
        <strain evidence="2">ET902</strain>
    </source>
</reference>
<evidence type="ECO:0000313" key="3">
    <source>
        <dbReference type="Proteomes" id="UP001175147"/>
    </source>
</evidence>
<evidence type="ECO:0000256" key="1">
    <source>
        <dbReference type="SAM" id="SignalP"/>
    </source>
</evidence>
<keyword evidence="1" id="KW-0732">Signal</keyword>
<gene>
    <name evidence="2" type="ORF">Q5M86_02670</name>
</gene>
<dbReference type="EMBL" id="JAUPBM010000018">
    <property type="protein sequence ID" value="MDO7019672.1"/>
    <property type="molecule type" value="Genomic_DNA"/>
</dbReference>
<keyword evidence="3" id="KW-1185">Reference proteome</keyword>
<organism evidence="2 3">
    <name type="scientific">Brachyspira innocens</name>
    <dbReference type="NCBI Taxonomy" id="13264"/>
    <lineage>
        <taxon>Bacteria</taxon>
        <taxon>Pseudomonadati</taxon>
        <taxon>Spirochaetota</taxon>
        <taxon>Spirochaetia</taxon>
        <taxon>Brachyspirales</taxon>
        <taxon>Brachyspiraceae</taxon>
        <taxon>Brachyspira</taxon>
    </lineage>
</organism>
<comment type="caution">
    <text evidence="2">The sequence shown here is derived from an EMBL/GenBank/DDBJ whole genome shotgun (WGS) entry which is preliminary data.</text>
</comment>
<accession>A0ABT8YUV2</accession>
<dbReference type="RefSeq" id="WP_304384128.1">
    <property type="nucleotide sequence ID" value="NZ_JAUPBL010000002.1"/>
</dbReference>
<evidence type="ECO:0000313" key="2">
    <source>
        <dbReference type="EMBL" id="MDO7019672.1"/>
    </source>
</evidence>
<name>A0ABT8YUV2_9SPIR</name>
<protein>
    <recommendedName>
        <fullName evidence="4">Lipocalin-like domain-containing protein</fullName>
    </recommendedName>
</protein>
<evidence type="ECO:0008006" key="4">
    <source>
        <dbReference type="Google" id="ProtNLM"/>
    </source>
</evidence>
<proteinExistence type="predicted"/>
<feature type="chain" id="PRO_5046116493" description="Lipocalin-like domain-containing protein" evidence="1">
    <location>
        <begin position="19"/>
        <end position="158"/>
    </location>
</feature>
<sequence length="158" mass="17360">MLKKLLVLTLFVSFLAVGCDKLKEAAGNVTGTITGIESTYVGTWNADTASSSTELGGSYFTVKDDGSMSFYDRELKKTIEYKSTWIIKTGSTYTAIYNETDPNDDTVILGKYTVVITFEEKTGTDSTTTTTVANVSYRVEIEADKKDITYKGVFNKAQ</sequence>
<dbReference type="PROSITE" id="PS51257">
    <property type="entry name" value="PROKAR_LIPOPROTEIN"/>
    <property type="match status" value="1"/>
</dbReference>
<dbReference type="Proteomes" id="UP001175147">
    <property type="component" value="Unassembled WGS sequence"/>
</dbReference>